<accession>A0A094SCI6</accession>
<dbReference type="InterPro" id="IPR003789">
    <property type="entry name" value="Asn/Gln_tRNA_amidoTrase-B-like"/>
</dbReference>
<dbReference type="Pfam" id="PF09424">
    <property type="entry name" value="YqeY"/>
    <property type="match status" value="1"/>
</dbReference>
<dbReference type="Gene3D" id="1.10.10.410">
    <property type="match status" value="1"/>
</dbReference>
<evidence type="ECO:0000313" key="1">
    <source>
        <dbReference type="EMBL" id="KGA15833.1"/>
    </source>
</evidence>
<sequence length="153" mass="15874">MTNLKEQLHTDLTAAIKAKDSLTSGTLRMVLAAITNEEVSGKEARVLNDQDMITVLNREAKKRKEAATAYDDAKRPELADKERAELGIIQAYLPAALSDEDLARIIASAVAEVAASGATGPSAMGAVMKIVSPQVSGRADGGAVAAAVKSALA</sequence>
<name>A0A094SCI6_9ZZZZ</name>
<comment type="caution">
    <text evidence="1">The sequence shown here is derived from an EMBL/GenBank/DDBJ whole genome shotgun (WGS) entry which is preliminary data.</text>
</comment>
<dbReference type="EMBL" id="JNSL01000101">
    <property type="protein sequence ID" value="KGA15833.1"/>
    <property type="molecule type" value="Genomic_DNA"/>
</dbReference>
<proteinExistence type="predicted"/>
<dbReference type="SUPFAM" id="SSF89095">
    <property type="entry name" value="GatB/YqeY motif"/>
    <property type="match status" value="1"/>
</dbReference>
<reference evidence="1" key="1">
    <citation type="submission" date="2014-06" db="EMBL/GenBank/DDBJ databases">
        <title>Key roles for freshwater Actinobacteria revealed by deep metagenomic sequencing.</title>
        <authorList>
            <person name="Ghai R."/>
            <person name="Mizuno C.M."/>
            <person name="Picazo A."/>
            <person name="Camacho A."/>
            <person name="Rodriguez-Valera F."/>
        </authorList>
    </citation>
    <scope>NUCLEOTIDE SEQUENCE</scope>
</reference>
<dbReference type="InterPro" id="IPR023168">
    <property type="entry name" value="GatB_Yqey_C_2"/>
</dbReference>
<dbReference type="PANTHER" id="PTHR28055">
    <property type="entry name" value="ALTERED INHERITANCE OF MITOCHONDRIA PROTEIN 41, MITOCHONDRIAL"/>
    <property type="match status" value="1"/>
</dbReference>
<dbReference type="Gene3D" id="1.10.1510.10">
    <property type="entry name" value="Uncharacterised protein YqeY/AIM41 PF09424, N-terminal domain"/>
    <property type="match status" value="1"/>
</dbReference>
<gene>
    <name evidence="1" type="ORF">GM51_13925</name>
</gene>
<dbReference type="GO" id="GO:0016884">
    <property type="term" value="F:carbon-nitrogen ligase activity, with glutamine as amido-N-donor"/>
    <property type="evidence" value="ECO:0007669"/>
    <property type="project" value="InterPro"/>
</dbReference>
<dbReference type="InterPro" id="IPR019004">
    <property type="entry name" value="YqeY/Aim41"/>
</dbReference>
<dbReference type="InterPro" id="IPR042184">
    <property type="entry name" value="YqeY/Aim41_N"/>
</dbReference>
<protein>
    <submittedName>
        <fullName evidence="1">GatB/YqeY domain-containing protein</fullName>
    </submittedName>
</protein>
<dbReference type="AlphaFoldDB" id="A0A094SCI6"/>
<dbReference type="PANTHER" id="PTHR28055:SF1">
    <property type="entry name" value="ALTERED INHERITANCE OF MITOCHONDRIA PROTEIN 41, MITOCHONDRIAL"/>
    <property type="match status" value="1"/>
</dbReference>
<organism evidence="1">
    <name type="scientific">freshwater metagenome</name>
    <dbReference type="NCBI Taxonomy" id="449393"/>
    <lineage>
        <taxon>unclassified sequences</taxon>
        <taxon>metagenomes</taxon>
        <taxon>ecological metagenomes</taxon>
    </lineage>
</organism>